<dbReference type="InterPro" id="IPR042197">
    <property type="entry name" value="Apaf_helical"/>
</dbReference>
<evidence type="ECO:0000313" key="3">
    <source>
        <dbReference type="EMBL" id="KAH9295071.1"/>
    </source>
</evidence>
<evidence type="ECO:0000259" key="2">
    <source>
        <dbReference type="Pfam" id="PF00931"/>
    </source>
</evidence>
<evidence type="ECO:0000313" key="4">
    <source>
        <dbReference type="Proteomes" id="UP000824469"/>
    </source>
</evidence>
<dbReference type="PRINTS" id="PR00364">
    <property type="entry name" value="DISEASERSIST"/>
</dbReference>
<dbReference type="Gene3D" id="1.10.8.430">
    <property type="entry name" value="Helical domain of apoptotic protease-activating factors"/>
    <property type="match status" value="1"/>
</dbReference>
<dbReference type="InterPro" id="IPR002182">
    <property type="entry name" value="NB-ARC"/>
</dbReference>
<evidence type="ECO:0000256" key="1">
    <source>
        <dbReference type="SAM" id="MobiDB-lite"/>
    </source>
</evidence>
<dbReference type="GO" id="GO:0006952">
    <property type="term" value="P:defense response"/>
    <property type="evidence" value="ECO:0007669"/>
    <property type="project" value="InterPro"/>
</dbReference>
<gene>
    <name evidence="3" type="ORF">KI387_038659</name>
</gene>
<comment type="caution">
    <text evidence="3">The sequence shown here is derived from an EMBL/GenBank/DDBJ whole genome shotgun (WGS) entry which is preliminary data.</text>
</comment>
<feature type="domain" description="NB-ARC" evidence="2">
    <location>
        <begin position="289"/>
        <end position="475"/>
    </location>
</feature>
<dbReference type="PANTHER" id="PTHR11017:SF385">
    <property type="entry name" value="DISEASE RESISTANCE PROTEIN (TIR-NBS-LRR CLASS)-RELATED"/>
    <property type="match status" value="1"/>
</dbReference>
<dbReference type="PANTHER" id="PTHR11017">
    <property type="entry name" value="LEUCINE-RICH REPEAT-CONTAINING PROTEIN"/>
    <property type="match status" value="1"/>
</dbReference>
<protein>
    <recommendedName>
        <fullName evidence="2">NB-ARC domain-containing protein</fullName>
    </recommendedName>
</protein>
<dbReference type="OMA" id="WEDGSEY"/>
<dbReference type="EMBL" id="JAHRHJ020000011">
    <property type="protein sequence ID" value="KAH9295071.1"/>
    <property type="molecule type" value="Genomic_DNA"/>
</dbReference>
<dbReference type="Gene3D" id="3.40.50.300">
    <property type="entry name" value="P-loop containing nucleotide triphosphate hydrolases"/>
    <property type="match status" value="1"/>
</dbReference>
<dbReference type="Pfam" id="PF00931">
    <property type="entry name" value="NB-ARC"/>
    <property type="match status" value="1"/>
</dbReference>
<organism evidence="3 4">
    <name type="scientific">Taxus chinensis</name>
    <name type="common">Chinese yew</name>
    <name type="synonym">Taxus wallichiana var. chinensis</name>
    <dbReference type="NCBI Taxonomy" id="29808"/>
    <lineage>
        <taxon>Eukaryota</taxon>
        <taxon>Viridiplantae</taxon>
        <taxon>Streptophyta</taxon>
        <taxon>Embryophyta</taxon>
        <taxon>Tracheophyta</taxon>
        <taxon>Spermatophyta</taxon>
        <taxon>Pinopsida</taxon>
        <taxon>Pinidae</taxon>
        <taxon>Conifers II</taxon>
        <taxon>Cupressales</taxon>
        <taxon>Taxaceae</taxon>
        <taxon>Taxus</taxon>
    </lineage>
</organism>
<dbReference type="SUPFAM" id="SSF52540">
    <property type="entry name" value="P-loop containing nucleoside triphosphate hydrolases"/>
    <property type="match status" value="1"/>
</dbReference>
<accession>A0AA38C585</accession>
<feature type="region of interest" description="Disordered" evidence="1">
    <location>
        <begin position="1"/>
        <end position="54"/>
    </location>
</feature>
<dbReference type="GO" id="GO:0043531">
    <property type="term" value="F:ADP binding"/>
    <property type="evidence" value="ECO:0007669"/>
    <property type="project" value="InterPro"/>
</dbReference>
<reference evidence="3 4" key="1">
    <citation type="journal article" date="2021" name="Nat. Plants">
        <title>The Taxus genome provides insights into paclitaxel biosynthesis.</title>
        <authorList>
            <person name="Xiong X."/>
            <person name="Gou J."/>
            <person name="Liao Q."/>
            <person name="Li Y."/>
            <person name="Zhou Q."/>
            <person name="Bi G."/>
            <person name="Li C."/>
            <person name="Du R."/>
            <person name="Wang X."/>
            <person name="Sun T."/>
            <person name="Guo L."/>
            <person name="Liang H."/>
            <person name="Lu P."/>
            <person name="Wu Y."/>
            <person name="Zhang Z."/>
            <person name="Ro D.K."/>
            <person name="Shang Y."/>
            <person name="Huang S."/>
            <person name="Yan J."/>
        </authorList>
    </citation>
    <scope>NUCLEOTIDE SEQUENCE [LARGE SCALE GENOMIC DNA]</scope>
    <source>
        <strain evidence="3">Ta-2019</strain>
    </source>
</reference>
<proteinExistence type="predicted"/>
<sequence length="701" mass="78811">MGNTYYKCCSQPPATAHDHPSAVSPPPPPSSIPTVSSPIPSIPTVSPPPAPNDSVELIQQIDTTHQIDLLIAFIEQRIKPSSEESTSTSSAQIIDLDSVASTTDLAAKFIDKISTEAERFKGTDVAKEMGNIALRAVKAVGESHWVFLGLSVVAYSLQRVVEVRSIDSKCRELLEKLVDVAKDVKKLREAIPHETEKLSKAIHILVEGAVISCDYIKAGIFSRYWSTSTVDAQLEKTNKSIQDITDSLKLALDLDTNLQTKQIHKQFTRRLEQSPLDLLEFKPVGIEEQVIEVTKLLDMEGTEPAVAVVLCGFGGAGKSTLAASVIQTFNWSSSDFKFCRVIINQETADKTSHIIQLQEDIIRDFSGEKLDLRDPEEGRKRLQSVMENKSCFLFVDNVVDKDYIKQLLPKDLSMTNFDKQKNMSMENLEKQKTKLRIFVTSRENNLRAEFNIICKEHAVHALSDDAAECLLKETILQPSGEFSEKFEERNLIKDVAHACRGVPLLLSVFGKHLRAERERASYMEALDALQQGNLDTFKDEDLSEKLFFVYHKMRDEEDKEAFLDICKYFYGWQWNLVGHIVDSGRLEALHKRMLINKSESGEVIVHDIIRSMGIKEAKETRLSNYKELSEVLEEDDEANLKSVKGISLVSEKSLTIVESRHLDAMRQSLRVLMIGDWVKIEGSPCSRAFKNLRYLSVGGCD</sequence>
<feature type="compositionally biased region" description="Low complexity" evidence="1">
    <location>
        <begin position="32"/>
        <end position="44"/>
    </location>
</feature>
<dbReference type="InterPro" id="IPR027417">
    <property type="entry name" value="P-loop_NTPase"/>
</dbReference>
<dbReference type="InterPro" id="IPR044974">
    <property type="entry name" value="Disease_R_plants"/>
</dbReference>
<dbReference type="AlphaFoldDB" id="A0AA38C585"/>
<keyword evidence="4" id="KW-1185">Reference proteome</keyword>
<name>A0AA38C585_TAXCH</name>
<dbReference type="Proteomes" id="UP000824469">
    <property type="component" value="Unassembled WGS sequence"/>
</dbReference>